<organism evidence="7 8">
    <name type="scientific">Clavelina lepadiformis</name>
    <name type="common">Light-bulb sea squirt</name>
    <name type="synonym">Ascidia lepadiformis</name>
    <dbReference type="NCBI Taxonomy" id="159417"/>
    <lineage>
        <taxon>Eukaryota</taxon>
        <taxon>Metazoa</taxon>
        <taxon>Chordata</taxon>
        <taxon>Tunicata</taxon>
        <taxon>Ascidiacea</taxon>
        <taxon>Aplousobranchia</taxon>
        <taxon>Clavelinidae</taxon>
        <taxon>Clavelina</taxon>
    </lineage>
</organism>
<evidence type="ECO:0008006" key="9">
    <source>
        <dbReference type="Google" id="ProtNLM"/>
    </source>
</evidence>
<evidence type="ECO:0000256" key="1">
    <source>
        <dbReference type="ARBA" id="ARBA00004141"/>
    </source>
</evidence>
<keyword evidence="5 6" id="KW-0472">Membrane</keyword>
<keyword evidence="3 6" id="KW-0812">Transmembrane</keyword>
<dbReference type="EMBL" id="CAWYQH010000106">
    <property type="protein sequence ID" value="CAK8687982.1"/>
    <property type="molecule type" value="Genomic_DNA"/>
</dbReference>
<keyword evidence="2" id="KW-0813">Transport</keyword>
<evidence type="ECO:0000313" key="7">
    <source>
        <dbReference type="EMBL" id="CAK8687982.1"/>
    </source>
</evidence>
<accession>A0ABP0G835</accession>
<evidence type="ECO:0000256" key="4">
    <source>
        <dbReference type="ARBA" id="ARBA00022989"/>
    </source>
</evidence>
<comment type="caution">
    <text evidence="7">The sequence shown here is derived from an EMBL/GenBank/DDBJ whole genome shotgun (WGS) entry which is preliminary data.</text>
</comment>
<proteinExistence type="predicted"/>
<dbReference type="Proteomes" id="UP001642483">
    <property type="component" value="Unassembled WGS sequence"/>
</dbReference>
<feature type="transmembrane region" description="Helical" evidence="6">
    <location>
        <begin position="12"/>
        <end position="41"/>
    </location>
</feature>
<evidence type="ECO:0000256" key="5">
    <source>
        <dbReference type="ARBA" id="ARBA00023136"/>
    </source>
</evidence>
<reference evidence="7 8" key="1">
    <citation type="submission" date="2024-02" db="EMBL/GenBank/DDBJ databases">
        <authorList>
            <person name="Daric V."/>
            <person name="Darras S."/>
        </authorList>
    </citation>
    <scope>NUCLEOTIDE SEQUENCE [LARGE SCALE GENOMIC DNA]</scope>
</reference>
<evidence type="ECO:0000256" key="2">
    <source>
        <dbReference type="ARBA" id="ARBA00022448"/>
    </source>
</evidence>
<evidence type="ECO:0000313" key="8">
    <source>
        <dbReference type="Proteomes" id="UP001642483"/>
    </source>
</evidence>
<gene>
    <name evidence="7" type="ORF">CVLEPA_LOCUS20026</name>
</gene>
<keyword evidence="8" id="KW-1185">Reference proteome</keyword>
<dbReference type="PANTHER" id="PTHR23506:SF23">
    <property type="entry name" value="GH10249P"/>
    <property type="match status" value="1"/>
</dbReference>
<evidence type="ECO:0000256" key="3">
    <source>
        <dbReference type="ARBA" id="ARBA00022692"/>
    </source>
</evidence>
<dbReference type="InterPro" id="IPR036259">
    <property type="entry name" value="MFS_trans_sf"/>
</dbReference>
<protein>
    <recommendedName>
        <fullName evidence="9">Major facilitator superfamily (MFS) profile domain-containing protein</fullName>
    </recommendedName>
</protein>
<dbReference type="SUPFAM" id="SSF103473">
    <property type="entry name" value="MFS general substrate transporter"/>
    <property type="match status" value="1"/>
</dbReference>
<dbReference type="Gene3D" id="1.20.1250.20">
    <property type="entry name" value="MFS general substrate transporter like domains"/>
    <property type="match status" value="1"/>
</dbReference>
<keyword evidence="4 6" id="KW-1133">Transmembrane helix</keyword>
<name>A0ABP0G835_CLALP</name>
<dbReference type="InterPro" id="IPR050930">
    <property type="entry name" value="MFS_Vesicular_Transporter"/>
</dbReference>
<evidence type="ECO:0000256" key="6">
    <source>
        <dbReference type="SAM" id="Phobius"/>
    </source>
</evidence>
<sequence>MDCLEQLRSCKLIATVIVASMILIDFTLLTAIVPVIPTYLWEIHLRSNPDLYKSNNNLSISAMNLTSSSQASNSQNLKEAEKTYLATQSVKIAAIIAAKPAVQVIANFFVGPLVDRIGYRVPMTAAALIICTTAVGG</sequence>
<comment type="subcellular location">
    <subcellularLocation>
        <location evidence="1">Membrane</location>
        <topology evidence="1">Multi-pass membrane protein</topology>
    </subcellularLocation>
</comment>
<dbReference type="PANTHER" id="PTHR23506">
    <property type="entry name" value="GH10249P"/>
    <property type="match status" value="1"/>
</dbReference>